<keyword evidence="8" id="KW-1133">Transmembrane helix</keyword>
<dbReference type="UniPathway" id="UPA00378"/>
<accession>A0A1S3IS74</accession>
<keyword evidence="10" id="KW-0472">Membrane</keyword>
<evidence type="ECO:0000256" key="13">
    <source>
        <dbReference type="SAM" id="SignalP"/>
    </source>
</evidence>
<evidence type="ECO:0000256" key="7">
    <source>
        <dbReference type="ARBA" id="ARBA00022968"/>
    </source>
</evidence>
<sequence>MRRNDKILLAVVVLLTLCWWHYLDSKPDLPLSTEIDADGLVSPQRAIMDGGNQHVVAEDLDQKDAKTKTILLWNDYAFIYQEKYEPVFQGCAVSACQIVTDRTRAKDMDAIVFNIATNNFAKECQGESPDCEIPQEKPPHQVWIFHTLEAPCQVFFKAHKNKDMLSNSFNWTFTHRKDSDVYSPLGVIEKREVPLQRDFYEVARKKKKLVGWLVSHCETPSKRELYVKELQKYVDVEIIGKCGKPCPYKCLEYVNNTFKFYLAFENSLAEGYITEKFYRTVNLDVVLISRSGVNYTELGILPNWHINTADFPSPQALAEYLLALDKDDSKYVPYLEWRNHYVSSRGLDKPYVSWCDLCAKMHESPRRSQVYSRQEIIDWYYPPGADRFRGCKIPSDFSGA</sequence>
<feature type="signal peptide" evidence="13">
    <location>
        <begin position="1"/>
        <end position="25"/>
    </location>
</feature>
<dbReference type="Proteomes" id="UP000085678">
    <property type="component" value="Unplaced"/>
</dbReference>
<organism evidence="16 17">
    <name type="scientific">Lingula anatina</name>
    <name type="common">Brachiopod</name>
    <name type="synonym">Lingula unguis</name>
    <dbReference type="NCBI Taxonomy" id="7574"/>
    <lineage>
        <taxon>Eukaryota</taxon>
        <taxon>Metazoa</taxon>
        <taxon>Spiralia</taxon>
        <taxon>Lophotrochozoa</taxon>
        <taxon>Brachiopoda</taxon>
        <taxon>Linguliformea</taxon>
        <taxon>Lingulata</taxon>
        <taxon>Lingulida</taxon>
        <taxon>Linguloidea</taxon>
        <taxon>Lingulidae</taxon>
        <taxon>Lingula</taxon>
    </lineage>
</organism>
<evidence type="ECO:0000256" key="6">
    <source>
        <dbReference type="ARBA" id="ARBA00022692"/>
    </source>
</evidence>
<protein>
    <recommendedName>
        <fullName evidence="12">Fucosyltransferase</fullName>
        <ecNumber evidence="12">2.4.1.-</ecNumber>
    </recommendedName>
</protein>
<keyword evidence="7" id="KW-0735">Signal-anchor</keyword>
<feature type="chain" id="PRO_5010324440" description="Fucosyltransferase" evidence="13">
    <location>
        <begin position="26"/>
        <end position="400"/>
    </location>
</feature>
<keyword evidence="13" id="KW-0732">Signal</keyword>
<dbReference type="GO" id="GO:0008417">
    <property type="term" value="F:fucosyltransferase activity"/>
    <property type="evidence" value="ECO:0007669"/>
    <property type="project" value="InterPro"/>
</dbReference>
<feature type="domain" description="Fucosyltransferase N-terminal" evidence="15">
    <location>
        <begin position="66"/>
        <end position="185"/>
    </location>
</feature>
<dbReference type="InterPro" id="IPR001503">
    <property type="entry name" value="Glyco_trans_10"/>
</dbReference>
<dbReference type="AlphaFoldDB" id="A0A1S3IS74"/>
<dbReference type="FunFam" id="3.40.50.11660:FF:000002">
    <property type="entry name" value="Alpha-(1,3)-fucosyltransferase"/>
    <property type="match status" value="1"/>
</dbReference>
<evidence type="ECO:0000256" key="2">
    <source>
        <dbReference type="ARBA" id="ARBA00004922"/>
    </source>
</evidence>
<keyword evidence="5 12" id="KW-0808">Transferase</keyword>
<dbReference type="Gene3D" id="3.40.50.11660">
    <property type="entry name" value="Glycosyl transferase family 10, C-terminal domain"/>
    <property type="match status" value="1"/>
</dbReference>
<comment type="similarity">
    <text evidence="3 12">Belongs to the glycosyltransferase 10 family.</text>
</comment>
<keyword evidence="11" id="KW-0325">Glycoprotein</keyword>
<dbReference type="InParanoid" id="A0A1S3IS74"/>
<proteinExistence type="inferred from homology"/>
<comment type="pathway">
    <text evidence="2">Protein modification; protein glycosylation.</text>
</comment>
<evidence type="ECO:0000256" key="1">
    <source>
        <dbReference type="ARBA" id="ARBA00004323"/>
    </source>
</evidence>
<evidence type="ECO:0000256" key="8">
    <source>
        <dbReference type="ARBA" id="ARBA00022989"/>
    </source>
</evidence>
<dbReference type="KEGG" id="lak:106166691"/>
<evidence type="ECO:0000256" key="9">
    <source>
        <dbReference type="ARBA" id="ARBA00023034"/>
    </source>
</evidence>
<evidence type="ECO:0000256" key="11">
    <source>
        <dbReference type="ARBA" id="ARBA00023180"/>
    </source>
</evidence>
<evidence type="ECO:0000259" key="15">
    <source>
        <dbReference type="Pfam" id="PF17039"/>
    </source>
</evidence>
<evidence type="ECO:0000256" key="12">
    <source>
        <dbReference type="RuleBase" id="RU003832"/>
    </source>
</evidence>
<dbReference type="EC" id="2.4.1.-" evidence="12"/>
<dbReference type="PANTHER" id="PTHR48438">
    <property type="entry name" value="ALPHA-(1,3)-FUCOSYLTRANSFERASE C-RELATED"/>
    <property type="match status" value="1"/>
</dbReference>
<gene>
    <name evidence="17" type="primary">LOC106166691</name>
</gene>
<dbReference type="SUPFAM" id="SSF53756">
    <property type="entry name" value="UDP-Glycosyltransferase/glycogen phosphorylase"/>
    <property type="match status" value="1"/>
</dbReference>
<keyword evidence="4 12" id="KW-0328">Glycosyltransferase</keyword>
<dbReference type="InterPro" id="IPR055270">
    <property type="entry name" value="Glyco_tran_10_C"/>
</dbReference>
<keyword evidence="16" id="KW-1185">Reference proteome</keyword>
<dbReference type="InterPro" id="IPR031481">
    <property type="entry name" value="Glyco_tran_10_N"/>
</dbReference>
<keyword evidence="9 12" id="KW-0333">Golgi apparatus</keyword>
<evidence type="ECO:0000313" key="16">
    <source>
        <dbReference type="Proteomes" id="UP000085678"/>
    </source>
</evidence>
<evidence type="ECO:0000256" key="5">
    <source>
        <dbReference type="ARBA" id="ARBA00022679"/>
    </source>
</evidence>
<reference evidence="17" key="1">
    <citation type="submission" date="2025-08" db="UniProtKB">
        <authorList>
            <consortium name="RefSeq"/>
        </authorList>
    </citation>
    <scope>IDENTIFICATION</scope>
    <source>
        <tissue evidence="17">Gonads</tissue>
    </source>
</reference>
<dbReference type="Pfam" id="PF17039">
    <property type="entry name" value="Glyco_tran_10_N"/>
    <property type="match status" value="1"/>
</dbReference>
<dbReference type="OrthoDB" id="427096at2759"/>
<name>A0A1S3IS74_LINAN</name>
<dbReference type="InterPro" id="IPR038577">
    <property type="entry name" value="GT10-like_C_sf"/>
</dbReference>
<dbReference type="GO" id="GO:0032580">
    <property type="term" value="C:Golgi cisterna membrane"/>
    <property type="evidence" value="ECO:0007669"/>
    <property type="project" value="UniProtKB-SubCell"/>
</dbReference>
<dbReference type="GO" id="GO:0000139">
    <property type="term" value="C:Golgi membrane"/>
    <property type="evidence" value="ECO:0007669"/>
    <property type="project" value="UniProtKB-SubCell"/>
</dbReference>
<comment type="subcellular location">
    <subcellularLocation>
        <location evidence="1">Golgi apparatus membrane</location>
        <topology evidence="1">Single-pass type II membrane protein</topology>
    </subcellularLocation>
    <subcellularLocation>
        <location evidence="12">Golgi apparatus</location>
        <location evidence="12">Golgi stack membrane</location>
        <topology evidence="12">Single-pass type II membrane protein</topology>
    </subcellularLocation>
</comment>
<dbReference type="Pfam" id="PF00852">
    <property type="entry name" value="Glyco_transf_10"/>
    <property type="match status" value="1"/>
</dbReference>
<feature type="domain" description="Fucosyltransferase C-terminal" evidence="14">
    <location>
        <begin position="204"/>
        <end position="372"/>
    </location>
</feature>
<dbReference type="PANTHER" id="PTHR48438:SF1">
    <property type="entry name" value="ALPHA-(1,3)-FUCOSYLTRANSFERASE C-RELATED"/>
    <property type="match status" value="1"/>
</dbReference>
<evidence type="ECO:0000256" key="3">
    <source>
        <dbReference type="ARBA" id="ARBA00008919"/>
    </source>
</evidence>
<keyword evidence="6 12" id="KW-0812">Transmembrane</keyword>
<dbReference type="GeneID" id="106166691"/>
<evidence type="ECO:0000259" key="14">
    <source>
        <dbReference type="Pfam" id="PF00852"/>
    </source>
</evidence>
<evidence type="ECO:0000256" key="10">
    <source>
        <dbReference type="ARBA" id="ARBA00023136"/>
    </source>
</evidence>
<evidence type="ECO:0000313" key="17">
    <source>
        <dbReference type="RefSeq" id="XP_013400791.1"/>
    </source>
</evidence>
<dbReference type="RefSeq" id="XP_013400791.1">
    <property type="nucleotide sequence ID" value="XM_013545337.1"/>
</dbReference>
<evidence type="ECO:0000256" key="4">
    <source>
        <dbReference type="ARBA" id="ARBA00022676"/>
    </source>
</evidence>